<evidence type="ECO:0000313" key="3">
    <source>
        <dbReference type="Proteomes" id="UP000265798"/>
    </source>
</evidence>
<sequence length="98" mass="11424">MKDCFRFFRVKPILFFFLKGTLCEIQCDRSFFSVHSDDPVACLALWDRHGVKKLLFGSSLLLGFCLFNFLTGVESPVRARSLRCCSARKRPNYFLQFI</sequence>
<keyword evidence="1" id="KW-0812">Transmembrane</keyword>
<dbReference type="EMBL" id="QHCT01000001">
    <property type="protein sequence ID" value="RHX93004.1"/>
    <property type="molecule type" value="Genomic_DNA"/>
</dbReference>
<dbReference type="Proteomes" id="UP000265798">
    <property type="component" value="Unassembled WGS sequence"/>
</dbReference>
<accession>A0A396ZGF1</accession>
<feature type="transmembrane region" description="Helical" evidence="1">
    <location>
        <begin position="54"/>
        <end position="73"/>
    </location>
</feature>
<organism evidence="2 3">
    <name type="scientific">Leptospira stimsonii</name>
    <dbReference type="NCBI Taxonomy" id="2202203"/>
    <lineage>
        <taxon>Bacteria</taxon>
        <taxon>Pseudomonadati</taxon>
        <taxon>Spirochaetota</taxon>
        <taxon>Spirochaetia</taxon>
        <taxon>Leptospirales</taxon>
        <taxon>Leptospiraceae</taxon>
        <taxon>Leptospira</taxon>
    </lineage>
</organism>
<keyword evidence="1" id="KW-1133">Transmembrane helix</keyword>
<dbReference type="AlphaFoldDB" id="A0A396ZGF1"/>
<evidence type="ECO:0000256" key="1">
    <source>
        <dbReference type="SAM" id="Phobius"/>
    </source>
</evidence>
<gene>
    <name evidence="2" type="ORF">DLM75_07585</name>
</gene>
<reference evidence="3" key="1">
    <citation type="submission" date="2018-05" db="EMBL/GenBank/DDBJ databases">
        <title>Leptospira yasudae sp. nov. and Leptospira stimsonii sp. nov., two pathogenic species of the genus Leptospira isolated from environmental sources.</title>
        <authorList>
            <person name="Casanovas-Massana A."/>
            <person name="Hamond C."/>
            <person name="Santos L.A."/>
            <person name="Hacker K.P."/>
            <person name="Balassiano I."/>
            <person name="Medeiros M.A."/>
            <person name="Reis M.G."/>
            <person name="Ko A.I."/>
            <person name="Wunder E.A."/>
        </authorList>
    </citation>
    <scope>NUCLEOTIDE SEQUENCE [LARGE SCALE GENOMIC DNA]</scope>
    <source>
        <strain evidence="3">Yale</strain>
    </source>
</reference>
<proteinExistence type="predicted"/>
<comment type="caution">
    <text evidence="2">The sequence shown here is derived from an EMBL/GenBank/DDBJ whole genome shotgun (WGS) entry which is preliminary data.</text>
</comment>
<name>A0A396ZGF1_9LEPT</name>
<protein>
    <submittedName>
        <fullName evidence="2">Uncharacterized protein</fullName>
    </submittedName>
</protein>
<evidence type="ECO:0000313" key="2">
    <source>
        <dbReference type="EMBL" id="RHX93004.1"/>
    </source>
</evidence>
<keyword evidence="1" id="KW-0472">Membrane</keyword>